<evidence type="ECO:0000256" key="3">
    <source>
        <dbReference type="ARBA" id="ARBA00022563"/>
    </source>
</evidence>
<dbReference type="PROSITE" id="PS00721">
    <property type="entry name" value="FTHFS_1"/>
    <property type="match status" value="1"/>
</dbReference>
<dbReference type="EC" id="6.3.4.3" evidence="2"/>
<dbReference type="InterPro" id="IPR020628">
    <property type="entry name" value="Formate_THF_ligase_CS"/>
</dbReference>
<dbReference type="Gene3D" id="3.40.50.300">
    <property type="entry name" value="P-loop containing nucleotide triphosphate hydrolases"/>
    <property type="match status" value="1"/>
</dbReference>
<dbReference type="GO" id="GO:0005524">
    <property type="term" value="F:ATP binding"/>
    <property type="evidence" value="ECO:0007669"/>
    <property type="project" value="UniProtKB-KW"/>
</dbReference>
<keyword evidence="7" id="KW-0812">Transmembrane</keyword>
<feature type="transmembrane region" description="Helical" evidence="7">
    <location>
        <begin position="58"/>
        <end position="79"/>
    </location>
</feature>
<keyword evidence="5" id="KW-0547">Nucleotide-binding</keyword>
<evidence type="ECO:0000313" key="8">
    <source>
        <dbReference type="Proteomes" id="UP000095283"/>
    </source>
</evidence>
<keyword evidence="4" id="KW-0436">Ligase</keyword>
<keyword evidence="6" id="KW-0067">ATP-binding</keyword>
<dbReference type="SUPFAM" id="SSF52540">
    <property type="entry name" value="P-loop containing nucleoside triphosphate hydrolases"/>
    <property type="match status" value="2"/>
</dbReference>
<proteinExistence type="predicted"/>
<evidence type="ECO:0000313" key="9">
    <source>
        <dbReference type="WBParaSite" id="Hba_07162"/>
    </source>
</evidence>
<reference evidence="9" key="1">
    <citation type="submission" date="2016-11" db="UniProtKB">
        <authorList>
            <consortium name="WormBaseParasite"/>
        </authorList>
    </citation>
    <scope>IDENTIFICATION</scope>
</reference>
<keyword evidence="7" id="KW-1133">Transmembrane helix</keyword>
<organism evidence="8 9">
    <name type="scientific">Heterorhabditis bacteriophora</name>
    <name type="common">Entomopathogenic nematode worm</name>
    <dbReference type="NCBI Taxonomy" id="37862"/>
    <lineage>
        <taxon>Eukaryota</taxon>
        <taxon>Metazoa</taxon>
        <taxon>Ecdysozoa</taxon>
        <taxon>Nematoda</taxon>
        <taxon>Chromadorea</taxon>
        <taxon>Rhabditida</taxon>
        <taxon>Rhabditina</taxon>
        <taxon>Rhabditomorpha</taxon>
        <taxon>Strongyloidea</taxon>
        <taxon>Heterorhabditidae</taxon>
        <taxon>Heterorhabditis</taxon>
    </lineage>
</organism>
<sequence length="214" mass="24588">MVQVAREVGILPDELDLYGRKKAKVSLDILKRLDHVKNGKYVVVAGIICREYSFINSVLKIFLIIYFFKFSCYAFIYGITPTPLGEGKSTTTIGLVQALGAHLNKNVFACVRQPSQGPTFGIKGGAAGGGYSQNSPNNYFLLDYVQKINKVQQLLENSFSCNEYVCYPQYKNVVWLDWVFREKTVFPTRYRCKYYNLEQSKMWILKICLMYLLF</sequence>
<dbReference type="Pfam" id="PF01268">
    <property type="entry name" value="FTHFS"/>
    <property type="match status" value="2"/>
</dbReference>
<dbReference type="Proteomes" id="UP000095283">
    <property type="component" value="Unplaced"/>
</dbReference>
<evidence type="ECO:0000256" key="1">
    <source>
        <dbReference type="ARBA" id="ARBA00004777"/>
    </source>
</evidence>
<comment type="pathway">
    <text evidence="1">One-carbon metabolism; tetrahydrofolate interconversion.</text>
</comment>
<evidence type="ECO:0000256" key="4">
    <source>
        <dbReference type="ARBA" id="ARBA00022598"/>
    </source>
</evidence>
<protein>
    <recommendedName>
        <fullName evidence="2">formate--tetrahydrofolate ligase</fullName>
        <ecNumber evidence="2">6.3.4.3</ecNumber>
    </recommendedName>
</protein>
<keyword evidence="7" id="KW-0472">Membrane</keyword>
<accession>A0A1I7WPS9</accession>
<evidence type="ECO:0000256" key="5">
    <source>
        <dbReference type="ARBA" id="ARBA00022741"/>
    </source>
</evidence>
<keyword evidence="8" id="KW-1185">Reference proteome</keyword>
<evidence type="ECO:0000256" key="7">
    <source>
        <dbReference type="SAM" id="Phobius"/>
    </source>
</evidence>
<dbReference type="AlphaFoldDB" id="A0A1I7WPS9"/>
<dbReference type="UniPathway" id="UPA00193"/>
<dbReference type="WBParaSite" id="Hba_07162">
    <property type="protein sequence ID" value="Hba_07162"/>
    <property type="gene ID" value="Hba_07162"/>
</dbReference>
<evidence type="ECO:0000256" key="2">
    <source>
        <dbReference type="ARBA" id="ARBA00012295"/>
    </source>
</evidence>
<dbReference type="GO" id="GO:0035999">
    <property type="term" value="P:tetrahydrofolate interconversion"/>
    <property type="evidence" value="ECO:0007669"/>
    <property type="project" value="UniProtKB-UniPathway"/>
</dbReference>
<dbReference type="GO" id="GO:0004329">
    <property type="term" value="F:formate-tetrahydrofolate ligase activity"/>
    <property type="evidence" value="ECO:0007669"/>
    <property type="project" value="UniProtKB-EC"/>
</dbReference>
<keyword evidence="3" id="KW-0554">One-carbon metabolism</keyword>
<evidence type="ECO:0000256" key="6">
    <source>
        <dbReference type="ARBA" id="ARBA00022840"/>
    </source>
</evidence>
<name>A0A1I7WPS9_HETBA</name>
<dbReference type="InterPro" id="IPR027417">
    <property type="entry name" value="P-loop_NTPase"/>
</dbReference>
<dbReference type="InterPro" id="IPR000559">
    <property type="entry name" value="Formate_THF_ligase"/>
</dbReference>